<dbReference type="CDD" id="cd12148">
    <property type="entry name" value="fungal_TF_MHR"/>
    <property type="match status" value="1"/>
</dbReference>
<reference evidence="9" key="1">
    <citation type="submission" date="2023-02" db="EMBL/GenBank/DDBJ databases">
        <title>Identification and recombinant expression of a fungal hydrolase from Papiliotrema laurentii that hydrolyzes apple cutin and clears colloidal polyester polyurethane.</title>
        <authorList>
            <consortium name="DOE Joint Genome Institute"/>
            <person name="Roman V.A."/>
            <person name="Bojanowski C."/>
            <person name="Crable B.R."/>
            <person name="Wagner D.N."/>
            <person name="Hung C.S."/>
            <person name="Nadeau L.J."/>
            <person name="Schratz L."/>
            <person name="Haridas S."/>
            <person name="Pangilinan J."/>
            <person name="Lipzen A."/>
            <person name="Na H."/>
            <person name="Yan M."/>
            <person name="Ng V."/>
            <person name="Grigoriev I.V."/>
            <person name="Spatafora J.W."/>
            <person name="Barlow D."/>
            <person name="Biffinger J."/>
            <person name="Kelley-Loughnane N."/>
            <person name="Varaljay V.A."/>
            <person name="Crookes-Goodson W.J."/>
        </authorList>
    </citation>
    <scope>NUCLEOTIDE SEQUENCE</scope>
    <source>
        <strain evidence="9">5307AH</strain>
    </source>
</reference>
<dbReference type="GO" id="GO:0006351">
    <property type="term" value="P:DNA-templated transcription"/>
    <property type="evidence" value="ECO:0007669"/>
    <property type="project" value="InterPro"/>
</dbReference>
<organism evidence="9 10">
    <name type="scientific">Papiliotrema laurentii</name>
    <name type="common">Cryptococcus laurentii</name>
    <dbReference type="NCBI Taxonomy" id="5418"/>
    <lineage>
        <taxon>Eukaryota</taxon>
        <taxon>Fungi</taxon>
        <taxon>Dikarya</taxon>
        <taxon>Basidiomycota</taxon>
        <taxon>Agaricomycotina</taxon>
        <taxon>Tremellomycetes</taxon>
        <taxon>Tremellales</taxon>
        <taxon>Rhynchogastremaceae</taxon>
        <taxon>Papiliotrema</taxon>
    </lineage>
</organism>
<feature type="compositionally biased region" description="Low complexity" evidence="7">
    <location>
        <begin position="943"/>
        <end position="960"/>
    </location>
</feature>
<dbReference type="EMBL" id="JAODAN010000006">
    <property type="protein sequence ID" value="KAK1923497.1"/>
    <property type="molecule type" value="Genomic_DNA"/>
</dbReference>
<feature type="compositionally biased region" description="Polar residues" evidence="7">
    <location>
        <begin position="7"/>
        <end position="16"/>
    </location>
</feature>
<evidence type="ECO:0000256" key="4">
    <source>
        <dbReference type="ARBA" id="ARBA00023125"/>
    </source>
</evidence>
<proteinExistence type="predicted"/>
<keyword evidence="10" id="KW-1185">Reference proteome</keyword>
<dbReference type="GO" id="GO:0000981">
    <property type="term" value="F:DNA-binding transcription factor activity, RNA polymerase II-specific"/>
    <property type="evidence" value="ECO:0007669"/>
    <property type="project" value="InterPro"/>
</dbReference>
<keyword evidence="4" id="KW-0238">DNA-binding</keyword>
<dbReference type="PANTHER" id="PTHR31845">
    <property type="entry name" value="FINGER DOMAIN PROTEIN, PUTATIVE-RELATED"/>
    <property type="match status" value="1"/>
</dbReference>
<dbReference type="PROSITE" id="PS00463">
    <property type="entry name" value="ZN2_CY6_FUNGAL_1"/>
    <property type="match status" value="1"/>
</dbReference>
<evidence type="ECO:0000313" key="10">
    <source>
        <dbReference type="Proteomes" id="UP001182556"/>
    </source>
</evidence>
<feature type="region of interest" description="Disordered" evidence="7">
    <location>
        <begin position="1"/>
        <end position="115"/>
    </location>
</feature>
<name>A0AAD9CXU6_PAPLA</name>
<dbReference type="GO" id="GO:0008270">
    <property type="term" value="F:zinc ion binding"/>
    <property type="evidence" value="ECO:0007669"/>
    <property type="project" value="InterPro"/>
</dbReference>
<feature type="region of interest" description="Disordered" evidence="7">
    <location>
        <begin position="300"/>
        <end position="355"/>
    </location>
</feature>
<dbReference type="PROSITE" id="PS50048">
    <property type="entry name" value="ZN2_CY6_FUNGAL_2"/>
    <property type="match status" value="1"/>
</dbReference>
<evidence type="ECO:0000256" key="6">
    <source>
        <dbReference type="ARBA" id="ARBA00023242"/>
    </source>
</evidence>
<dbReference type="InterPro" id="IPR007219">
    <property type="entry name" value="XnlR_reg_dom"/>
</dbReference>
<feature type="compositionally biased region" description="Basic and acidic residues" evidence="7">
    <location>
        <begin position="342"/>
        <end position="354"/>
    </location>
</feature>
<dbReference type="Gene3D" id="4.10.240.10">
    <property type="entry name" value="Zn(2)-C6 fungal-type DNA-binding domain"/>
    <property type="match status" value="1"/>
</dbReference>
<sequence length="960" mass="105504">MKRGWENSKTPFSSASGGEHGREDPTWVNMPAHPYASAYSSLPNPFNPSPLQNEATFNEGYREPPVKRSRASEANGSEAASDNGDDDDDEEDEDEADDSKTGKKGKGKGDGKQKVKLTRGSRACIACRKIKMRCIPDENSGPGGPCKRCKTGGHECIFEESNRGKRSTRKNEALNMRLAKMEAALRGVGAALSNLDQPSLNSFSTALHATTSDQDLINIITSHTAPSAVPTLAVAMNRNSYMGSSDTHYEMRGEDSVHNHHISQPPLSPRLHSLPDNVLSPLGLLAEASLQNTDGKKAGPAAFNKTHRPSPLSLDGRAGSNARGGQIGGAYRTATSDVRGGNNDEHANGGDDGHGVASQNYFRPGASVGSGPIVGDNRMPELLTIVSREEINELFEIFFDYMSPHVPMIYREFHTPDLVLQRSQFLCTVICAISARYFTKRPEAHQLLSSYAKRLAFEIPSRGYKSVEVVQAYLLLSLWTLGPEKTFEQDRTWMMLGMAIRMATDLNLHRKSITSGLDTEEGRARDLEIINRERCWLHCFVLDRSLSAQMGKPYTLREDYIIRKACEASWHQQPFSLPTDRPLAAYVVLQQIMSRAIDSIYSSTTTISGLRHDCDYMLIVRSAHEELRRWLTEWNKPDTNSHEDAQKDYDSRAQFYFAYSSLVLYSFGLENAIERAKMDISFFLTNVYEAATRVCGVVREEFLPKGYLPYLPDTNFVMCSYALLSLLKLLKPELRPYHDSEDAIFKLVEEMADILENCAVDPSHQPAIYAAFIREIVRKTRETRATSPTPHAAAAAAAASLLSNGQGTMNPSAVNQVYDPQLLSETANWQPGDVINLEATQFQFIPQGGDMMILPSAAGPSESVQASPSASFNAPNYASAPTPTTNAGWAEYLPTFMSTDGFDGWDGSMLLPGFGRNQITLGGGLLHSQFGSGIITPAQHTPAGSRAGSRAASRAQTPQR</sequence>
<keyword evidence="2" id="KW-0479">Metal-binding</keyword>
<feature type="region of interest" description="Disordered" evidence="7">
    <location>
        <begin position="936"/>
        <end position="960"/>
    </location>
</feature>
<dbReference type="AlphaFoldDB" id="A0AAD9CXU6"/>
<accession>A0AAD9CXU6</accession>
<comment type="caution">
    <text evidence="9">The sequence shown here is derived from an EMBL/GenBank/DDBJ whole genome shotgun (WGS) entry which is preliminary data.</text>
</comment>
<dbReference type="SMART" id="SM00906">
    <property type="entry name" value="Fungal_trans"/>
    <property type="match status" value="1"/>
</dbReference>
<dbReference type="Proteomes" id="UP001182556">
    <property type="component" value="Unassembled WGS sequence"/>
</dbReference>
<keyword evidence="3" id="KW-0805">Transcription regulation</keyword>
<evidence type="ECO:0000256" key="2">
    <source>
        <dbReference type="ARBA" id="ARBA00022723"/>
    </source>
</evidence>
<evidence type="ECO:0000256" key="3">
    <source>
        <dbReference type="ARBA" id="ARBA00023015"/>
    </source>
</evidence>
<keyword evidence="5" id="KW-0804">Transcription</keyword>
<dbReference type="InterPro" id="IPR001138">
    <property type="entry name" value="Zn2Cys6_DnaBD"/>
</dbReference>
<comment type="subcellular location">
    <subcellularLocation>
        <location evidence="1">Nucleus</location>
    </subcellularLocation>
</comment>
<feature type="domain" description="Zn(2)-C6 fungal-type" evidence="8">
    <location>
        <begin position="123"/>
        <end position="158"/>
    </location>
</feature>
<dbReference type="GO" id="GO:0005634">
    <property type="term" value="C:nucleus"/>
    <property type="evidence" value="ECO:0007669"/>
    <property type="project" value="UniProtKB-SubCell"/>
</dbReference>
<evidence type="ECO:0000256" key="5">
    <source>
        <dbReference type="ARBA" id="ARBA00023163"/>
    </source>
</evidence>
<evidence type="ECO:0000313" key="9">
    <source>
        <dbReference type="EMBL" id="KAK1923497.1"/>
    </source>
</evidence>
<dbReference type="GO" id="GO:0000976">
    <property type="term" value="F:transcription cis-regulatory region binding"/>
    <property type="evidence" value="ECO:0007669"/>
    <property type="project" value="TreeGrafter"/>
</dbReference>
<protein>
    <submittedName>
        <fullName evidence="9">Fungal-specific transcription factor domain-containing protein</fullName>
    </submittedName>
</protein>
<dbReference type="SMART" id="SM00066">
    <property type="entry name" value="GAL4"/>
    <property type="match status" value="1"/>
</dbReference>
<dbReference type="SUPFAM" id="SSF57701">
    <property type="entry name" value="Zn2/Cys6 DNA-binding domain"/>
    <property type="match status" value="1"/>
</dbReference>
<evidence type="ECO:0000259" key="8">
    <source>
        <dbReference type="PROSITE" id="PS50048"/>
    </source>
</evidence>
<dbReference type="CDD" id="cd00067">
    <property type="entry name" value="GAL4"/>
    <property type="match status" value="1"/>
</dbReference>
<evidence type="ECO:0000256" key="1">
    <source>
        <dbReference type="ARBA" id="ARBA00004123"/>
    </source>
</evidence>
<keyword evidence="6" id="KW-0539">Nucleus</keyword>
<gene>
    <name evidence="9" type="ORF">DB88DRAFT_300455</name>
</gene>
<dbReference type="InterPro" id="IPR051089">
    <property type="entry name" value="prtT"/>
</dbReference>
<dbReference type="InterPro" id="IPR036864">
    <property type="entry name" value="Zn2-C6_fun-type_DNA-bd_sf"/>
</dbReference>
<evidence type="ECO:0000256" key="7">
    <source>
        <dbReference type="SAM" id="MobiDB-lite"/>
    </source>
</evidence>
<dbReference type="PANTHER" id="PTHR31845:SF19">
    <property type="entry name" value="TRANSCRIPTION FACTOR DOMAIN-CONTAINING PROTEIN"/>
    <property type="match status" value="1"/>
</dbReference>
<feature type="compositionally biased region" description="Acidic residues" evidence="7">
    <location>
        <begin position="83"/>
        <end position="97"/>
    </location>
</feature>
<dbReference type="Pfam" id="PF04082">
    <property type="entry name" value="Fungal_trans"/>
    <property type="match status" value="1"/>
</dbReference>